<gene>
    <name evidence="8" type="ORF">J0S82_002926</name>
</gene>
<dbReference type="PROSITE" id="PS50835">
    <property type="entry name" value="IG_LIKE"/>
    <property type="match status" value="1"/>
</dbReference>
<dbReference type="InterPro" id="IPR003599">
    <property type="entry name" value="Ig_sub"/>
</dbReference>
<dbReference type="OrthoDB" id="6353782at2759"/>
<evidence type="ECO:0000256" key="1">
    <source>
        <dbReference type="ARBA" id="ARBA00022729"/>
    </source>
</evidence>
<feature type="non-terminal residue" evidence="8">
    <location>
        <position position="649"/>
    </location>
</feature>
<comment type="similarity">
    <text evidence="4">Belongs to the immunoglobulin superfamily. CEA family.</text>
</comment>
<feature type="transmembrane region" description="Helical" evidence="6">
    <location>
        <begin position="300"/>
        <end position="320"/>
    </location>
</feature>
<dbReference type="InterPro" id="IPR036179">
    <property type="entry name" value="Ig-like_dom_sf"/>
</dbReference>
<comment type="caution">
    <text evidence="8">The sequence shown here is derived from an EMBL/GenBank/DDBJ whole genome shotgun (WGS) entry which is preliminary data.</text>
</comment>
<keyword evidence="9" id="KW-1185">Reference proteome</keyword>
<name>A0A8J6DGA5_GALPY</name>
<evidence type="ECO:0000313" key="9">
    <source>
        <dbReference type="Proteomes" id="UP000700334"/>
    </source>
</evidence>
<dbReference type="GO" id="GO:0002682">
    <property type="term" value="P:regulation of immune system process"/>
    <property type="evidence" value="ECO:0007669"/>
    <property type="project" value="TreeGrafter"/>
</dbReference>
<feature type="domain" description="Ig-like" evidence="7">
    <location>
        <begin position="207"/>
        <end position="292"/>
    </location>
</feature>
<protein>
    <submittedName>
        <fullName evidence="8">Carcinoembryonic antigen-related cell adhesion molecule 21</fullName>
    </submittedName>
</protein>
<organism evidence="8 9">
    <name type="scientific">Galemys pyrenaicus</name>
    <name type="common">Iberian desman</name>
    <name type="synonym">Pyrenean desman</name>
    <dbReference type="NCBI Taxonomy" id="202257"/>
    <lineage>
        <taxon>Eukaryota</taxon>
        <taxon>Metazoa</taxon>
        <taxon>Chordata</taxon>
        <taxon>Craniata</taxon>
        <taxon>Vertebrata</taxon>
        <taxon>Euteleostomi</taxon>
        <taxon>Mammalia</taxon>
        <taxon>Eutheria</taxon>
        <taxon>Laurasiatheria</taxon>
        <taxon>Eulipotyphla</taxon>
        <taxon>Talpidae</taxon>
        <taxon>Galemys</taxon>
    </lineage>
</organism>
<dbReference type="SMART" id="SM00408">
    <property type="entry name" value="IGc2"/>
    <property type="match status" value="1"/>
</dbReference>
<evidence type="ECO:0000256" key="4">
    <source>
        <dbReference type="ARBA" id="ARBA00038222"/>
    </source>
</evidence>
<dbReference type="GO" id="GO:0007165">
    <property type="term" value="P:signal transduction"/>
    <property type="evidence" value="ECO:0007669"/>
    <property type="project" value="TreeGrafter"/>
</dbReference>
<keyword evidence="1" id="KW-0732">Signal</keyword>
<dbReference type="GO" id="GO:0005886">
    <property type="term" value="C:plasma membrane"/>
    <property type="evidence" value="ECO:0007669"/>
    <property type="project" value="TreeGrafter"/>
</dbReference>
<dbReference type="Pfam" id="PF13927">
    <property type="entry name" value="Ig_3"/>
    <property type="match status" value="1"/>
</dbReference>
<dbReference type="EMBL" id="JAGFMF010012129">
    <property type="protein sequence ID" value="KAG8507051.1"/>
    <property type="molecule type" value="Genomic_DNA"/>
</dbReference>
<dbReference type="PANTHER" id="PTHR44427">
    <property type="entry name" value="CARCINOEMBRYONIC ANTIGEN-RELATED CELL ADHESION MOLECULE 19"/>
    <property type="match status" value="1"/>
</dbReference>
<evidence type="ECO:0000256" key="3">
    <source>
        <dbReference type="ARBA" id="ARBA00023319"/>
    </source>
</evidence>
<dbReference type="InterPro" id="IPR050831">
    <property type="entry name" value="CEA_cell_adhesion"/>
</dbReference>
<dbReference type="PANTHER" id="PTHR44427:SF1">
    <property type="entry name" value="CARCINOEMBRYONIC ANTIGEN-RELATED CELL ADHESION MOLECULE 1"/>
    <property type="match status" value="1"/>
</dbReference>
<keyword evidence="2" id="KW-0325">Glycoprotein</keyword>
<keyword evidence="3" id="KW-0393">Immunoglobulin domain</keyword>
<evidence type="ECO:0000259" key="7">
    <source>
        <dbReference type="PROSITE" id="PS50835"/>
    </source>
</evidence>
<dbReference type="SUPFAM" id="SSF48726">
    <property type="entry name" value="Immunoglobulin"/>
    <property type="match status" value="2"/>
</dbReference>
<dbReference type="SMART" id="SM00409">
    <property type="entry name" value="IG"/>
    <property type="match status" value="2"/>
</dbReference>
<evidence type="ECO:0000256" key="5">
    <source>
        <dbReference type="SAM" id="MobiDB-lite"/>
    </source>
</evidence>
<dbReference type="FunFam" id="2.60.40.10:FF:000244">
    <property type="entry name" value="carcinoembryonic antigen-related cell adhesion molecule 16"/>
    <property type="match status" value="1"/>
</dbReference>
<dbReference type="GO" id="GO:1990782">
    <property type="term" value="F:protein tyrosine kinase binding"/>
    <property type="evidence" value="ECO:0007669"/>
    <property type="project" value="TreeGrafter"/>
</dbReference>
<proteinExistence type="inferred from homology"/>
<evidence type="ECO:0000256" key="6">
    <source>
        <dbReference type="SAM" id="Phobius"/>
    </source>
</evidence>
<dbReference type="Proteomes" id="UP000700334">
    <property type="component" value="Unassembled WGS sequence"/>
</dbReference>
<dbReference type="InterPro" id="IPR013783">
    <property type="entry name" value="Ig-like_fold"/>
</dbReference>
<feature type="region of interest" description="Disordered" evidence="5">
    <location>
        <begin position="513"/>
        <end position="542"/>
    </location>
</feature>
<keyword evidence="6" id="KW-1133">Transmembrane helix</keyword>
<dbReference type="Gene3D" id="2.60.40.10">
    <property type="entry name" value="Immunoglobulins"/>
    <property type="match status" value="3"/>
</dbReference>
<keyword evidence="6" id="KW-0472">Membrane</keyword>
<reference evidence="8" key="1">
    <citation type="journal article" date="2021" name="Evol. Appl.">
        <title>The genome of the Pyrenean desman and the effects of bottlenecks and inbreeding on the genomic landscape of an endangered species.</title>
        <authorList>
            <person name="Escoda L."/>
            <person name="Castresana J."/>
        </authorList>
    </citation>
    <scope>NUCLEOTIDE SEQUENCE</scope>
    <source>
        <strain evidence="8">IBE-C5619</strain>
    </source>
</reference>
<dbReference type="GO" id="GO:0009986">
    <property type="term" value="C:cell surface"/>
    <property type="evidence" value="ECO:0007669"/>
    <property type="project" value="TreeGrafter"/>
</dbReference>
<keyword evidence="6" id="KW-0812">Transmembrane</keyword>
<dbReference type="InterPro" id="IPR007110">
    <property type="entry name" value="Ig-like_dom"/>
</dbReference>
<dbReference type="InterPro" id="IPR003598">
    <property type="entry name" value="Ig_sub2"/>
</dbReference>
<dbReference type="CDD" id="cd05740">
    <property type="entry name" value="IgI_hCEACAM_2_4_6_like"/>
    <property type="match status" value="1"/>
</dbReference>
<accession>A0A8J6DGA5</accession>
<evidence type="ECO:0000313" key="8">
    <source>
        <dbReference type="EMBL" id="KAG8507051.1"/>
    </source>
</evidence>
<sequence>REPRAAADTMESSPDHGRRGRVPWMGLLLAGLPFPSQHFGPHSDQFLPLPPASLLTVWTPPVTAKITVEPEPPCAAEGQDVLLRVRDVPGSPVLYEWFRGATTDSKQLIMSYKVESQTSTPGHAHSGRETVRADGSLLIRNVSGSAAPSLGSCGLLGIQVFGFTRTDTGPCVCETQNPGRAQRSDPLALNVLCSYLSCFSTEPVARPSIRASNTTVTEHEGRVVLTCLTDDTGISTLWLFNNQSLQPTERMKLSLDKDTLTIYPVGREDAGEYQCEVSNLVSASRSDPLTLTVKGAKTDIVIGVLVLVALAAALGCVLFVKSSGRTSRPHGLRVQKVQAPTPGKCLFTQERWEPLALLCALLPVTLELQDSSANIYCQINDKADALVALTVHKSHFNTTLLQNEHPGQRGRGLLPLLRNLTRQYLPLRLAHGAATCVSPQPLHTYQQLSSFPEDPWGLSRQNHLGQGTHIPKTSCQGPEPQFTGSSDISFHVCHEMRERGLQEFHVLRCTTYEPAPPDRPAEGAAQSSQGPRYLGYNSGVAKSKSESSSVNLYSLPVALRDRDLRREHGQGPGPLSLSHLHCFSTDPKTRSSIRASNTTVTEHQDNVVLTCVTRDTGLFILWLFHNQRLQPTDRMTLSRDKSSPTISSL</sequence>
<dbReference type="AlphaFoldDB" id="A0A8J6DGA5"/>
<evidence type="ECO:0000256" key="2">
    <source>
        <dbReference type="ARBA" id="ARBA00023180"/>
    </source>
</evidence>